<gene>
    <name evidence="4" type="ORF">NDES1114_LOCUS9695</name>
</gene>
<evidence type="ECO:0000256" key="3">
    <source>
        <dbReference type="SAM" id="SignalP"/>
    </source>
</evidence>
<accession>A0A7S1LLF8</accession>
<keyword evidence="3" id="KW-0732">Signal</keyword>
<protein>
    <submittedName>
        <fullName evidence="4">Uncharacterized protein</fullName>
    </submittedName>
</protein>
<feature type="region of interest" description="Disordered" evidence="1">
    <location>
        <begin position="44"/>
        <end position="83"/>
    </location>
</feature>
<reference evidence="4" key="1">
    <citation type="submission" date="2021-01" db="EMBL/GenBank/DDBJ databases">
        <authorList>
            <person name="Corre E."/>
            <person name="Pelletier E."/>
            <person name="Niang G."/>
            <person name="Scheremetjew M."/>
            <person name="Finn R."/>
            <person name="Kale V."/>
            <person name="Holt S."/>
            <person name="Cochrane G."/>
            <person name="Meng A."/>
            <person name="Brown T."/>
            <person name="Cohen L."/>
        </authorList>
    </citation>
    <scope>NUCLEOTIDE SEQUENCE</scope>
    <source>
        <strain evidence="4">CCAP 1951/1</strain>
    </source>
</reference>
<feature type="chain" id="PRO_5031007516" evidence="3">
    <location>
        <begin position="20"/>
        <end position="133"/>
    </location>
</feature>
<evidence type="ECO:0000256" key="1">
    <source>
        <dbReference type="SAM" id="MobiDB-lite"/>
    </source>
</evidence>
<organism evidence="4">
    <name type="scientific">Neobodo designis</name>
    <name type="common">Flagellated protozoan</name>
    <name type="synonym">Bodo designis</name>
    <dbReference type="NCBI Taxonomy" id="312471"/>
    <lineage>
        <taxon>Eukaryota</taxon>
        <taxon>Discoba</taxon>
        <taxon>Euglenozoa</taxon>
        <taxon>Kinetoplastea</taxon>
        <taxon>Metakinetoplastina</taxon>
        <taxon>Neobodonida</taxon>
        <taxon>Neobodo</taxon>
    </lineage>
</organism>
<proteinExistence type="predicted"/>
<evidence type="ECO:0000256" key="2">
    <source>
        <dbReference type="SAM" id="Phobius"/>
    </source>
</evidence>
<feature type="signal peptide" evidence="3">
    <location>
        <begin position="1"/>
        <end position="19"/>
    </location>
</feature>
<dbReference type="AlphaFoldDB" id="A0A7S1LLF8"/>
<keyword evidence="2" id="KW-0472">Membrane</keyword>
<evidence type="ECO:0000313" key="4">
    <source>
        <dbReference type="EMBL" id="CAD9105905.1"/>
    </source>
</evidence>
<feature type="compositionally biased region" description="Low complexity" evidence="1">
    <location>
        <begin position="44"/>
        <end position="76"/>
    </location>
</feature>
<feature type="transmembrane region" description="Helical" evidence="2">
    <location>
        <begin position="91"/>
        <end position="111"/>
    </location>
</feature>
<name>A0A7S1LLF8_NEODS</name>
<keyword evidence="2" id="KW-0812">Transmembrane</keyword>
<sequence length="133" mass="13395">MRSVYTATIALALVALVAAQNVQPPPPMFGNATNGTNTTLAPVTSSTAPTAVPTTAAPNTTAAAPTTTAAGNTTAAPHKKSDGRKVTATDIAIAILAPLGLFALLGAFLVITRPRPQANNLDEETPLQPRGGQ</sequence>
<keyword evidence="2" id="KW-1133">Transmembrane helix</keyword>
<dbReference type="EMBL" id="HBGF01014818">
    <property type="protein sequence ID" value="CAD9105905.1"/>
    <property type="molecule type" value="Transcribed_RNA"/>
</dbReference>